<dbReference type="Proteomes" id="UP001165986">
    <property type="component" value="Unassembled WGS sequence"/>
</dbReference>
<protein>
    <submittedName>
        <fullName evidence="1">Uncharacterized protein</fullName>
    </submittedName>
</protein>
<accession>A0AA40T4K8</accession>
<dbReference type="EMBL" id="VJXY01000085">
    <property type="protein sequence ID" value="MBD6620828.1"/>
    <property type="molecule type" value="Genomic_DNA"/>
</dbReference>
<name>A0AA40T4K8_9NOST</name>
<organism evidence="1 2">
    <name type="scientific">Komarekiella delphini-convector SJRDD-AB1</name>
    <dbReference type="NCBI Taxonomy" id="2593771"/>
    <lineage>
        <taxon>Bacteria</taxon>
        <taxon>Bacillati</taxon>
        <taxon>Cyanobacteriota</taxon>
        <taxon>Cyanophyceae</taxon>
        <taxon>Nostocales</taxon>
        <taxon>Nostocaceae</taxon>
        <taxon>Komarekiella</taxon>
        <taxon>Komarekiella delphini-convector</taxon>
    </lineage>
</organism>
<dbReference type="AlphaFoldDB" id="A0AA40T4K8"/>
<gene>
    <name evidence="1" type="ORF">FNW02_35025</name>
</gene>
<proteinExistence type="predicted"/>
<evidence type="ECO:0000313" key="1">
    <source>
        <dbReference type="EMBL" id="MBD6620828.1"/>
    </source>
</evidence>
<sequence>MVASKAIVQSWVKTAPVWRVVNAKEASRLPRRNCAAALVIGFICPIRRHIRTVTPTQPRRDRFVERR</sequence>
<reference evidence="1" key="1">
    <citation type="submission" date="2019-07" db="EMBL/GenBank/DDBJ databases">
        <title>Toxilogical consequences of a new and cryptic species of cyanobacteria (Komarekiella delphini-convector) recovered from the epidermis of a bottlenose dolphin and 1500 ft. in the air.</title>
        <authorList>
            <person name="Brown A.O."/>
            <person name="Dvorak P."/>
            <person name="Villanueva C.D."/>
            <person name="Foss A.J."/>
            <person name="Garvey A.D."/>
            <person name="Gibson Q.A."/>
            <person name="Johansen J.R."/>
            <person name="Casamatta D.A."/>
        </authorList>
    </citation>
    <scope>NUCLEOTIDE SEQUENCE</scope>
    <source>
        <strain evidence="1">SJRDD-AB1</strain>
    </source>
</reference>
<evidence type="ECO:0000313" key="2">
    <source>
        <dbReference type="Proteomes" id="UP001165986"/>
    </source>
</evidence>
<comment type="caution">
    <text evidence="1">The sequence shown here is derived from an EMBL/GenBank/DDBJ whole genome shotgun (WGS) entry which is preliminary data.</text>
</comment>
<keyword evidence="2" id="KW-1185">Reference proteome</keyword>